<accession>A0ABT5HN74</accession>
<comment type="subunit">
    <text evidence="12">Homotetramer; dimer of dimers.</text>
</comment>
<dbReference type="CDD" id="cd00950">
    <property type="entry name" value="DHDPS"/>
    <property type="match status" value="1"/>
</dbReference>
<dbReference type="EMBL" id="JAQQKV010000004">
    <property type="protein sequence ID" value="MDC7677699.1"/>
    <property type="molecule type" value="Genomic_DNA"/>
</dbReference>
<evidence type="ECO:0000256" key="8">
    <source>
        <dbReference type="ARBA" id="ARBA00023154"/>
    </source>
</evidence>
<feature type="binding site" evidence="12">
    <location>
        <position position="205"/>
    </location>
    <ligand>
        <name>pyruvate</name>
        <dbReference type="ChEBI" id="CHEBI:15361"/>
    </ligand>
</feature>
<keyword evidence="5 12" id="KW-0963">Cytoplasm</keyword>
<dbReference type="PANTHER" id="PTHR12128">
    <property type="entry name" value="DIHYDRODIPICOLINATE SYNTHASE"/>
    <property type="match status" value="1"/>
</dbReference>
<dbReference type="InterPro" id="IPR005263">
    <property type="entry name" value="DapA"/>
</dbReference>
<keyword evidence="9 12" id="KW-0456">Lyase</keyword>
<feature type="site" description="Part of a proton relay during catalysis" evidence="12">
    <location>
        <position position="48"/>
    </location>
</feature>
<evidence type="ECO:0000256" key="3">
    <source>
        <dbReference type="ARBA" id="ARBA00007592"/>
    </source>
</evidence>
<comment type="similarity">
    <text evidence="3 12 13">Belongs to the DapA family.</text>
</comment>
<dbReference type="HAMAP" id="MF_00418">
    <property type="entry name" value="DapA"/>
    <property type="match status" value="1"/>
</dbReference>
<dbReference type="PIRSF" id="PIRSF001365">
    <property type="entry name" value="DHDPS"/>
    <property type="match status" value="1"/>
</dbReference>
<dbReference type="PANTHER" id="PTHR12128:SF66">
    <property type="entry name" value="4-HYDROXY-2-OXOGLUTARATE ALDOLASE, MITOCHONDRIAL"/>
    <property type="match status" value="1"/>
</dbReference>
<dbReference type="SUPFAM" id="SSF51569">
    <property type="entry name" value="Aldolase"/>
    <property type="match status" value="1"/>
</dbReference>
<evidence type="ECO:0000256" key="4">
    <source>
        <dbReference type="ARBA" id="ARBA00012086"/>
    </source>
</evidence>
<feature type="active site" description="Schiff-base intermediate with substrate" evidence="12">
    <location>
        <position position="165"/>
    </location>
</feature>
<dbReference type="PRINTS" id="PR00146">
    <property type="entry name" value="DHPICSNTHASE"/>
</dbReference>
<dbReference type="GO" id="GO:0008840">
    <property type="term" value="F:4-hydroxy-tetrahydrodipicolinate synthase activity"/>
    <property type="evidence" value="ECO:0007669"/>
    <property type="project" value="UniProtKB-EC"/>
</dbReference>
<protein>
    <recommendedName>
        <fullName evidence="4 12">4-hydroxy-tetrahydrodipicolinate synthase</fullName>
        <shortName evidence="12">HTPA synthase</shortName>
        <ecNumber evidence="4 12">4.3.3.7</ecNumber>
    </recommendedName>
</protein>
<sequence length="301" mass="32836">MRLPTNFSGIYTPLITPFKNGAIDHAAAAHLTQHLLDAGIHGVVAGGTTGEGPALTSREKHAVLNTILTVTDGLCPVLVGIEGASTEGVTREVRHFSHTLADGFLVSPPSYVRPCQEGIYRHFMTIAEATDRPIVLYNIPARTGVSMAPETIFRLYETGRFPAIKACGLTLEHLSLLTEMDGLKVLSGDDSWLYLTLQMGGHGGIMASSHLFPDRFVAVYELMQAGRAEEAWGVFDQFRPLIKLMFRDPNPSPVKAALALQGYIHEELRLPLIPVHDDSRQRIRDALNALSGLKAYPAFAQ</sequence>
<comment type="pathway">
    <text evidence="2 12">Amino-acid biosynthesis; L-lysine biosynthesis via DAP pathway; (S)-tetrahydrodipicolinate from L-aspartate: step 3/4.</text>
</comment>
<evidence type="ECO:0000256" key="5">
    <source>
        <dbReference type="ARBA" id="ARBA00022490"/>
    </source>
</evidence>
<dbReference type="Pfam" id="PF00701">
    <property type="entry name" value="DHDPS"/>
    <property type="match status" value="1"/>
</dbReference>
<dbReference type="InterPro" id="IPR002220">
    <property type="entry name" value="DapA-like"/>
</dbReference>
<comment type="catalytic activity">
    <reaction evidence="11 12">
        <text>L-aspartate 4-semialdehyde + pyruvate = (2S,4S)-4-hydroxy-2,3,4,5-tetrahydrodipicolinate + H2O + H(+)</text>
        <dbReference type="Rhea" id="RHEA:34171"/>
        <dbReference type="ChEBI" id="CHEBI:15361"/>
        <dbReference type="ChEBI" id="CHEBI:15377"/>
        <dbReference type="ChEBI" id="CHEBI:15378"/>
        <dbReference type="ChEBI" id="CHEBI:67139"/>
        <dbReference type="ChEBI" id="CHEBI:537519"/>
        <dbReference type="EC" id="4.3.3.7"/>
    </reaction>
</comment>
<dbReference type="RefSeq" id="WP_272746017.1">
    <property type="nucleotide sequence ID" value="NZ_JAQQKV010000004.1"/>
</dbReference>
<keyword evidence="6 12" id="KW-0028">Amino-acid biosynthesis</keyword>
<evidence type="ECO:0000256" key="13">
    <source>
        <dbReference type="PIRNR" id="PIRNR001365"/>
    </source>
</evidence>
<comment type="caution">
    <text evidence="12">Was originally thought to be a dihydrodipicolinate synthase (DHDPS), catalyzing the condensation of (S)-aspartate-beta-semialdehyde [(S)-ASA] and pyruvate to dihydrodipicolinate (DHDP). However, it was shown in E.coli that the product of the enzymatic reaction is not dihydrodipicolinate but in fact (4S)-4-hydroxy-2,3,4,5-tetrahydro-(2S)-dipicolinic acid (HTPA), and that the consecutive dehydration reaction leading to DHDP is not spontaneous but catalyzed by DapB.</text>
</comment>
<dbReference type="InterPro" id="IPR020625">
    <property type="entry name" value="Schiff_base-form_aldolases_AS"/>
</dbReference>
<keyword evidence="10 12" id="KW-0704">Schiff base</keyword>
<comment type="subcellular location">
    <subcellularLocation>
        <location evidence="12">Cytoplasm</location>
    </subcellularLocation>
</comment>
<organism evidence="14 15">
    <name type="scientific">Asticcacaulis machinosus</name>
    <dbReference type="NCBI Taxonomy" id="2984211"/>
    <lineage>
        <taxon>Bacteria</taxon>
        <taxon>Pseudomonadati</taxon>
        <taxon>Pseudomonadota</taxon>
        <taxon>Alphaproteobacteria</taxon>
        <taxon>Caulobacterales</taxon>
        <taxon>Caulobacteraceae</taxon>
        <taxon>Asticcacaulis</taxon>
    </lineage>
</organism>
<dbReference type="EC" id="4.3.3.7" evidence="4 12"/>
<dbReference type="PROSITE" id="PS00666">
    <property type="entry name" value="DHDPS_2"/>
    <property type="match status" value="1"/>
</dbReference>
<dbReference type="SMART" id="SM01130">
    <property type="entry name" value="DHDPS"/>
    <property type="match status" value="1"/>
</dbReference>
<evidence type="ECO:0000256" key="7">
    <source>
        <dbReference type="ARBA" id="ARBA00022915"/>
    </source>
</evidence>
<gene>
    <name evidence="12 14" type="primary">dapA</name>
    <name evidence="14" type="ORF">PQU98_16265</name>
</gene>
<feature type="active site" description="Proton donor/acceptor" evidence="12">
    <location>
        <position position="137"/>
    </location>
</feature>
<evidence type="ECO:0000256" key="1">
    <source>
        <dbReference type="ARBA" id="ARBA00003294"/>
    </source>
</evidence>
<evidence type="ECO:0000256" key="10">
    <source>
        <dbReference type="ARBA" id="ARBA00023270"/>
    </source>
</evidence>
<dbReference type="InterPro" id="IPR013785">
    <property type="entry name" value="Aldolase_TIM"/>
</dbReference>
<feature type="site" description="Part of a proton relay during catalysis" evidence="12">
    <location>
        <position position="111"/>
    </location>
</feature>
<evidence type="ECO:0000313" key="15">
    <source>
        <dbReference type="Proteomes" id="UP001218579"/>
    </source>
</evidence>
<keyword evidence="8 12" id="KW-0457">Lysine biosynthesis</keyword>
<evidence type="ECO:0000256" key="2">
    <source>
        <dbReference type="ARBA" id="ARBA00005120"/>
    </source>
</evidence>
<dbReference type="Proteomes" id="UP001218579">
    <property type="component" value="Unassembled WGS sequence"/>
</dbReference>
<evidence type="ECO:0000256" key="9">
    <source>
        <dbReference type="ARBA" id="ARBA00023239"/>
    </source>
</evidence>
<reference evidence="14 15" key="1">
    <citation type="submission" date="2023-01" db="EMBL/GenBank/DDBJ databases">
        <title>Novel species of the genus Asticcacaulis isolated from rivers.</title>
        <authorList>
            <person name="Lu H."/>
        </authorList>
    </citation>
    <scope>NUCLEOTIDE SEQUENCE [LARGE SCALE GENOMIC DNA]</scope>
    <source>
        <strain evidence="14 15">LKC15W</strain>
    </source>
</reference>
<comment type="function">
    <text evidence="1 12">Catalyzes the condensation of (S)-aspartate-beta-semialdehyde [(S)-ASA] and pyruvate to 4-hydroxy-tetrahydrodipicolinate (HTPA).</text>
</comment>
<feature type="binding site" evidence="12">
    <location>
        <position position="49"/>
    </location>
    <ligand>
        <name>pyruvate</name>
        <dbReference type="ChEBI" id="CHEBI:15361"/>
    </ligand>
</feature>
<keyword evidence="15" id="KW-1185">Reference proteome</keyword>
<evidence type="ECO:0000313" key="14">
    <source>
        <dbReference type="EMBL" id="MDC7677699.1"/>
    </source>
</evidence>
<evidence type="ECO:0000256" key="12">
    <source>
        <dbReference type="HAMAP-Rule" id="MF_00418"/>
    </source>
</evidence>
<dbReference type="PROSITE" id="PS00665">
    <property type="entry name" value="DHDPS_1"/>
    <property type="match status" value="1"/>
</dbReference>
<dbReference type="InterPro" id="IPR020624">
    <property type="entry name" value="Schiff_base-form_aldolases_CS"/>
</dbReference>
<name>A0ABT5HN74_9CAUL</name>
<dbReference type="Gene3D" id="3.20.20.70">
    <property type="entry name" value="Aldolase class I"/>
    <property type="match status" value="1"/>
</dbReference>
<dbReference type="NCBIfam" id="TIGR00674">
    <property type="entry name" value="dapA"/>
    <property type="match status" value="1"/>
</dbReference>
<keyword evidence="7 12" id="KW-0220">Diaminopimelate biosynthesis</keyword>
<evidence type="ECO:0000256" key="6">
    <source>
        <dbReference type="ARBA" id="ARBA00022605"/>
    </source>
</evidence>
<proteinExistence type="inferred from homology"/>
<evidence type="ECO:0000256" key="11">
    <source>
        <dbReference type="ARBA" id="ARBA00047836"/>
    </source>
</evidence>
<comment type="caution">
    <text evidence="14">The sequence shown here is derived from an EMBL/GenBank/DDBJ whole genome shotgun (WGS) entry which is preliminary data.</text>
</comment>